<dbReference type="GO" id="GO:0003676">
    <property type="term" value="F:nucleic acid binding"/>
    <property type="evidence" value="ECO:0007669"/>
    <property type="project" value="InterPro"/>
</dbReference>
<dbReference type="OMA" id="CGICAST"/>
<dbReference type="Gene3D" id="3.30.420.10">
    <property type="entry name" value="Ribonuclease H-like superfamily/Ribonuclease H"/>
    <property type="match status" value="1"/>
</dbReference>
<dbReference type="AlphaFoldDB" id="A0A2P6R124"/>
<keyword evidence="4" id="KW-1185">Reference proteome</keyword>
<dbReference type="Pfam" id="PF13966">
    <property type="entry name" value="zf-RVT"/>
    <property type="match status" value="1"/>
</dbReference>
<keyword evidence="3" id="KW-0548">Nucleotidyltransferase</keyword>
<reference evidence="3 4" key="1">
    <citation type="journal article" date="2018" name="Nat. Genet.">
        <title>The Rosa genome provides new insights in the design of modern roses.</title>
        <authorList>
            <person name="Bendahmane M."/>
        </authorList>
    </citation>
    <scope>NUCLEOTIDE SEQUENCE [LARGE SCALE GENOMIC DNA]</scope>
    <source>
        <strain evidence="4">cv. Old Blush</strain>
    </source>
</reference>
<organism evidence="3 4">
    <name type="scientific">Rosa chinensis</name>
    <name type="common">China rose</name>
    <dbReference type="NCBI Taxonomy" id="74649"/>
    <lineage>
        <taxon>Eukaryota</taxon>
        <taxon>Viridiplantae</taxon>
        <taxon>Streptophyta</taxon>
        <taxon>Embryophyta</taxon>
        <taxon>Tracheophyta</taxon>
        <taxon>Spermatophyta</taxon>
        <taxon>Magnoliopsida</taxon>
        <taxon>eudicotyledons</taxon>
        <taxon>Gunneridae</taxon>
        <taxon>Pentapetalae</taxon>
        <taxon>rosids</taxon>
        <taxon>fabids</taxon>
        <taxon>Rosales</taxon>
        <taxon>Rosaceae</taxon>
        <taxon>Rosoideae</taxon>
        <taxon>Rosoideae incertae sedis</taxon>
        <taxon>Rosa</taxon>
    </lineage>
</organism>
<dbReference type="InterPro" id="IPR026960">
    <property type="entry name" value="RVT-Znf"/>
</dbReference>
<dbReference type="InterPro" id="IPR012337">
    <property type="entry name" value="RNaseH-like_sf"/>
</dbReference>
<evidence type="ECO:0000259" key="2">
    <source>
        <dbReference type="Pfam" id="PF13966"/>
    </source>
</evidence>
<proteinExistence type="predicted"/>
<evidence type="ECO:0000313" key="4">
    <source>
        <dbReference type="Proteomes" id="UP000238479"/>
    </source>
</evidence>
<protein>
    <submittedName>
        <fullName evidence="3">Putative ribonuclease H-like domain, reverse transcriptase zinc-binding domain-containing protein</fullName>
    </submittedName>
</protein>
<dbReference type="STRING" id="74649.A0A2P6R124"/>
<dbReference type="InterPro" id="IPR002156">
    <property type="entry name" value="RNaseH_domain"/>
</dbReference>
<dbReference type="GO" id="GO:0004523">
    <property type="term" value="F:RNA-DNA hybrid ribonuclease activity"/>
    <property type="evidence" value="ECO:0007669"/>
    <property type="project" value="InterPro"/>
</dbReference>
<accession>A0A2P6R124</accession>
<sequence length="322" mass="36220">MERLKILAGAKVFLWRALHDILPTAVNLHRRHLLSSPICARCNMAPKTTLHTLWSCKKVKQVWYLSPFRNAIGSWKNGTFLELFIYATSLSSMSELSFIVIMCRRLLQNHNEEYFQGKFISPQLIHFQVQHLVQEFVVASIPPPLGSSTSTAASIEHWVKPLFPYLKLNVDGAVDLKAGLSGLGAMLRNDRGEMMLAVSKGMQGRFTPKATELFAAILGLQACIEAGFQSSLMLEMDALEVIRDLPEEEDNMSMEGVLIEEVKIFFCFFSSVICTYTSRNCNQVAHILVRKALLFPAFQAWVEDGPHWLSEVLISDVNISIA</sequence>
<dbReference type="InterPro" id="IPR044730">
    <property type="entry name" value="RNase_H-like_dom_plant"/>
</dbReference>
<dbReference type="InterPro" id="IPR052929">
    <property type="entry name" value="RNase_H-like_EbsB-rel"/>
</dbReference>
<dbReference type="PANTHER" id="PTHR47074">
    <property type="entry name" value="BNAC02G40300D PROTEIN"/>
    <property type="match status" value="1"/>
</dbReference>
<gene>
    <name evidence="3" type="ORF">RchiOBHm_Chr4g0432871</name>
</gene>
<keyword evidence="3" id="KW-0695">RNA-directed DNA polymerase</keyword>
<dbReference type="PANTHER" id="PTHR47074:SF75">
    <property type="entry name" value="RNASE H TYPE-1 DOMAIN-CONTAINING PROTEIN"/>
    <property type="match status" value="1"/>
</dbReference>
<dbReference type="SUPFAM" id="SSF53098">
    <property type="entry name" value="Ribonuclease H-like"/>
    <property type="match status" value="1"/>
</dbReference>
<dbReference type="CDD" id="cd06222">
    <property type="entry name" value="RNase_H_like"/>
    <property type="match status" value="1"/>
</dbReference>
<evidence type="ECO:0000313" key="3">
    <source>
        <dbReference type="EMBL" id="PRQ40144.1"/>
    </source>
</evidence>
<feature type="domain" description="RNase H type-1" evidence="1">
    <location>
        <begin position="169"/>
        <end position="292"/>
    </location>
</feature>
<dbReference type="Proteomes" id="UP000238479">
    <property type="component" value="Chromosome 4"/>
</dbReference>
<dbReference type="InterPro" id="IPR036397">
    <property type="entry name" value="RNaseH_sf"/>
</dbReference>
<feature type="domain" description="Reverse transcriptase zinc-binding" evidence="2">
    <location>
        <begin position="10"/>
        <end position="63"/>
    </location>
</feature>
<evidence type="ECO:0000259" key="1">
    <source>
        <dbReference type="Pfam" id="PF13456"/>
    </source>
</evidence>
<keyword evidence="3" id="KW-0808">Transferase</keyword>
<dbReference type="GO" id="GO:0003964">
    <property type="term" value="F:RNA-directed DNA polymerase activity"/>
    <property type="evidence" value="ECO:0007669"/>
    <property type="project" value="UniProtKB-KW"/>
</dbReference>
<comment type="caution">
    <text evidence="3">The sequence shown here is derived from an EMBL/GenBank/DDBJ whole genome shotgun (WGS) entry which is preliminary data.</text>
</comment>
<name>A0A2P6R124_ROSCH</name>
<dbReference type="EMBL" id="PDCK01000042">
    <property type="protein sequence ID" value="PRQ40144.1"/>
    <property type="molecule type" value="Genomic_DNA"/>
</dbReference>
<dbReference type="Pfam" id="PF13456">
    <property type="entry name" value="RVT_3"/>
    <property type="match status" value="1"/>
</dbReference>
<dbReference type="Gramene" id="PRQ40144">
    <property type="protein sequence ID" value="PRQ40144"/>
    <property type="gene ID" value="RchiOBHm_Chr4g0432871"/>
</dbReference>